<gene>
    <name evidence="6" type="ORF">GFL91_31130</name>
</gene>
<dbReference type="InterPro" id="IPR002938">
    <property type="entry name" value="FAD-bd"/>
</dbReference>
<dbReference type="PANTHER" id="PTHR46972">
    <property type="entry name" value="MONOOXYGENASE ASQM-RELATED"/>
    <property type="match status" value="1"/>
</dbReference>
<dbReference type="EMBL" id="WIEZ01000022">
    <property type="protein sequence ID" value="NKM49309.1"/>
    <property type="molecule type" value="Genomic_DNA"/>
</dbReference>
<evidence type="ECO:0000256" key="3">
    <source>
        <dbReference type="ARBA" id="ARBA00023002"/>
    </source>
</evidence>
<dbReference type="AlphaFoldDB" id="A0A8I2GVW6"/>
<dbReference type="GO" id="GO:0071949">
    <property type="term" value="F:FAD binding"/>
    <property type="evidence" value="ECO:0007669"/>
    <property type="project" value="InterPro"/>
</dbReference>
<protein>
    <recommendedName>
        <fullName evidence="5">FAD-binding domain-containing protein</fullName>
    </recommendedName>
</protein>
<keyword evidence="3" id="KW-0560">Oxidoreductase</keyword>
<reference evidence="6" key="1">
    <citation type="submission" date="2019-10" db="EMBL/GenBank/DDBJ databases">
        <title>Rhizobium leguminosarum symbiovar viciae collection.</title>
        <authorList>
            <person name="Boivin S."/>
            <person name="Lepetit M."/>
        </authorList>
    </citation>
    <scope>NUCLEOTIDE SEQUENCE</scope>
    <source>
        <strain evidence="6">L143</strain>
    </source>
</reference>
<dbReference type="PANTHER" id="PTHR46972:SF1">
    <property type="entry name" value="FAD DEPENDENT OXIDOREDUCTASE DOMAIN-CONTAINING PROTEIN"/>
    <property type="match status" value="1"/>
</dbReference>
<evidence type="ECO:0000256" key="4">
    <source>
        <dbReference type="ARBA" id="ARBA00023033"/>
    </source>
</evidence>
<keyword evidence="4" id="KW-0503">Monooxygenase</keyword>
<dbReference type="GO" id="GO:0004497">
    <property type="term" value="F:monooxygenase activity"/>
    <property type="evidence" value="ECO:0007669"/>
    <property type="project" value="UniProtKB-KW"/>
</dbReference>
<organism evidence="6 7">
    <name type="scientific">Rhizobium leguminosarum bv. viciae</name>
    <dbReference type="NCBI Taxonomy" id="387"/>
    <lineage>
        <taxon>Bacteria</taxon>
        <taxon>Pseudomonadati</taxon>
        <taxon>Pseudomonadota</taxon>
        <taxon>Alphaproteobacteria</taxon>
        <taxon>Hyphomicrobiales</taxon>
        <taxon>Rhizobiaceae</taxon>
        <taxon>Rhizobium/Agrobacterium group</taxon>
        <taxon>Rhizobium</taxon>
    </lineage>
</organism>
<dbReference type="Pfam" id="PF01494">
    <property type="entry name" value="FAD_binding_3"/>
    <property type="match status" value="1"/>
</dbReference>
<feature type="domain" description="FAD-binding" evidence="5">
    <location>
        <begin position="16"/>
        <end position="73"/>
    </location>
</feature>
<keyword evidence="1" id="KW-0285">Flavoprotein</keyword>
<keyword evidence="2" id="KW-0274">FAD</keyword>
<proteinExistence type="predicted"/>
<dbReference type="PRINTS" id="PR00420">
    <property type="entry name" value="RNGMNOXGNASE"/>
</dbReference>
<sequence>MPVGHRWKRQPGLTQIGDAAHLISPFAGEGANLAMLDGAELTQAIIADGDDIEAALASYEAAMLPRSERAASQSAAGLDMCFNDQAPRPLVDFFQSMRSGVEA</sequence>
<evidence type="ECO:0000313" key="6">
    <source>
        <dbReference type="EMBL" id="NKM49309.1"/>
    </source>
</evidence>
<evidence type="ECO:0000256" key="2">
    <source>
        <dbReference type="ARBA" id="ARBA00022827"/>
    </source>
</evidence>
<evidence type="ECO:0000256" key="1">
    <source>
        <dbReference type="ARBA" id="ARBA00022630"/>
    </source>
</evidence>
<accession>A0A8I2GVW6</accession>
<dbReference type="Proteomes" id="UP000662259">
    <property type="component" value="Unassembled WGS sequence"/>
</dbReference>
<dbReference type="InterPro" id="IPR036188">
    <property type="entry name" value="FAD/NAD-bd_sf"/>
</dbReference>
<evidence type="ECO:0000313" key="7">
    <source>
        <dbReference type="Proteomes" id="UP000662259"/>
    </source>
</evidence>
<comment type="caution">
    <text evidence="6">The sequence shown here is derived from an EMBL/GenBank/DDBJ whole genome shotgun (WGS) entry which is preliminary data.</text>
</comment>
<name>A0A8I2GVW6_RHILV</name>
<dbReference type="SUPFAM" id="SSF51905">
    <property type="entry name" value="FAD/NAD(P)-binding domain"/>
    <property type="match status" value="1"/>
</dbReference>
<evidence type="ECO:0000259" key="5">
    <source>
        <dbReference type="Pfam" id="PF01494"/>
    </source>
</evidence>
<dbReference type="Gene3D" id="3.50.50.60">
    <property type="entry name" value="FAD/NAD(P)-binding domain"/>
    <property type="match status" value="1"/>
</dbReference>